<dbReference type="Proteomes" id="UP000321947">
    <property type="component" value="Unassembled WGS sequence"/>
</dbReference>
<dbReference type="Proteomes" id="UP000321393">
    <property type="component" value="Unassembled WGS sequence"/>
</dbReference>
<dbReference type="STRING" id="1194695.A0A5D3DKA9"/>
<dbReference type="PANTHER" id="PTHR31973:SF113">
    <property type="entry name" value="PROTEIN FAR1-RELATED SEQUENCE 5-LIKE"/>
    <property type="match status" value="1"/>
</dbReference>
<dbReference type="PANTHER" id="PTHR31973">
    <property type="entry name" value="POLYPROTEIN, PUTATIVE-RELATED"/>
    <property type="match status" value="1"/>
</dbReference>
<sequence>MQASSTVIDNCLIDDFRFMSIDCFIPKEIVHKARTNLGVNISYQRAWRAKEHMVHCTPLEMDDSGHFKFFFMAFGALIEGWKYCRPITSVDRTFLKCKFGDILLTASSQDGNNQIFHLAFAITDSENDVSWT</sequence>
<reference evidence="3 4" key="1">
    <citation type="submission" date="2019-08" db="EMBL/GenBank/DDBJ databases">
        <title>Draft genome sequences of two oriental melons (Cucumis melo L. var makuwa).</title>
        <authorList>
            <person name="Kwon S.-Y."/>
        </authorList>
    </citation>
    <scope>NUCLEOTIDE SEQUENCE [LARGE SCALE GENOMIC DNA]</scope>
    <source>
        <strain evidence="4">cv. Chang Bougi</strain>
        <strain evidence="3">cv. SW 3</strain>
        <tissue evidence="2">Leaf</tissue>
    </source>
</reference>
<organism evidence="2 4">
    <name type="scientific">Cucumis melo var. makuwa</name>
    <name type="common">Oriental melon</name>
    <dbReference type="NCBI Taxonomy" id="1194695"/>
    <lineage>
        <taxon>Eukaryota</taxon>
        <taxon>Viridiplantae</taxon>
        <taxon>Streptophyta</taxon>
        <taxon>Embryophyta</taxon>
        <taxon>Tracheophyta</taxon>
        <taxon>Spermatophyta</taxon>
        <taxon>Magnoliopsida</taxon>
        <taxon>eudicotyledons</taxon>
        <taxon>Gunneridae</taxon>
        <taxon>Pentapetalae</taxon>
        <taxon>rosids</taxon>
        <taxon>fabids</taxon>
        <taxon>Cucurbitales</taxon>
        <taxon>Cucurbitaceae</taxon>
        <taxon>Benincaseae</taxon>
        <taxon>Cucumis</taxon>
    </lineage>
</organism>
<name>A0A5D3DKA9_CUCMM</name>
<evidence type="ECO:0000313" key="2">
    <source>
        <dbReference type="EMBL" id="TYK24035.1"/>
    </source>
</evidence>
<evidence type="ECO:0000313" key="3">
    <source>
        <dbReference type="Proteomes" id="UP000321393"/>
    </source>
</evidence>
<comment type="caution">
    <text evidence="2">The sequence shown here is derived from an EMBL/GenBank/DDBJ whole genome shotgun (WGS) entry which is preliminary data.</text>
</comment>
<evidence type="ECO:0000313" key="4">
    <source>
        <dbReference type="Proteomes" id="UP000321947"/>
    </source>
</evidence>
<evidence type="ECO:0000313" key="1">
    <source>
        <dbReference type="EMBL" id="KAA0061895.1"/>
    </source>
</evidence>
<dbReference type="AlphaFoldDB" id="A0A5D3DKA9"/>
<proteinExistence type="predicted"/>
<dbReference type="EMBL" id="SSTD01004111">
    <property type="protein sequence ID" value="TYK24035.1"/>
    <property type="molecule type" value="Genomic_DNA"/>
</dbReference>
<dbReference type="OrthoDB" id="683469at2759"/>
<protein>
    <submittedName>
        <fullName evidence="2">Uncharacterized protein</fullName>
    </submittedName>
</protein>
<gene>
    <name evidence="2" type="ORF">E5676_scaffold250G001370</name>
    <name evidence="1" type="ORF">E6C27_scaffold89G001450</name>
</gene>
<dbReference type="EMBL" id="SSTE01004728">
    <property type="protein sequence ID" value="KAA0061895.1"/>
    <property type="molecule type" value="Genomic_DNA"/>
</dbReference>
<accession>A0A5D3DKA9</accession>